<keyword evidence="1" id="KW-0812">Transmembrane</keyword>
<accession>A0ABT3HZB6</accession>
<name>A0ABT3HZB6_9FLAO</name>
<dbReference type="Proteomes" id="UP001163731">
    <property type="component" value="Unassembled WGS sequence"/>
</dbReference>
<keyword evidence="3" id="KW-1185">Reference proteome</keyword>
<proteinExistence type="predicted"/>
<sequence>MTPKKSQITLVFFLFIFYTNSFGQKLIPYHVSEDVSINIPQEFSITDTLGQNLIKAFIEDEIILIMKPEKKVDAYIEDKDELLKFYEGYYDGMLDQSKGQTISKEFVQINGLFFLKSSFKTKISGANKIWNNYILLLNKTPYSFLMISTPENNKVEFFENKIIQSIKLRKDLTSKNQMNTNEEDSQAYKIGELVGKFFMYALIGGIIVHFISRKKNKDS</sequence>
<keyword evidence="1" id="KW-1133">Transmembrane helix</keyword>
<dbReference type="EMBL" id="JAPDHW010000007">
    <property type="protein sequence ID" value="MCW3169139.1"/>
    <property type="molecule type" value="Genomic_DNA"/>
</dbReference>
<protein>
    <submittedName>
        <fullName evidence="2">Uncharacterized protein</fullName>
    </submittedName>
</protein>
<gene>
    <name evidence="2" type="ORF">OMO38_11470</name>
</gene>
<organism evidence="2 3">
    <name type="scientific">Chryseobacterium kimseyorum</name>
    <dbReference type="NCBI Taxonomy" id="2984028"/>
    <lineage>
        <taxon>Bacteria</taxon>
        <taxon>Pseudomonadati</taxon>
        <taxon>Bacteroidota</taxon>
        <taxon>Flavobacteriia</taxon>
        <taxon>Flavobacteriales</taxon>
        <taxon>Weeksellaceae</taxon>
        <taxon>Chryseobacterium group</taxon>
        <taxon>Chryseobacterium</taxon>
    </lineage>
</organism>
<evidence type="ECO:0000313" key="2">
    <source>
        <dbReference type="EMBL" id="MCW3169139.1"/>
    </source>
</evidence>
<dbReference type="RefSeq" id="WP_264750316.1">
    <property type="nucleotide sequence ID" value="NZ_JAPDHW010000007.1"/>
</dbReference>
<feature type="transmembrane region" description="Helical" evidence="1">
    <location>
        <begin position="193"/>
        <end position="211"/>
    </location>
</feature>
<keyword evidence="1" id="KW-0472">Membrane</keyword>
<evidence type="ECO:0000256" key="1">
    <source>
        <dbReference type="SAM" id="Phobius"/>
    </source>
</evidence>
<reference evidence="2" key="1">
    <citation type="submission" date="2022-10" db="EMBL/GenBank/DDBJ databases">
        <title>Chryseobacterium babae sp. nov. isolated from the gut of the beetle Oryctes rhinoceros, and Chryseobacterium kimseyorum sp. nov., isolated from a stick insect rearing cage.</title>
        <authorList>
            <person name="Shelomi M."/>
            <person name="Han C.-J."/>
            <person name="Chen W.-M."/>
            <person name="Chen H.-K."/>
            <person name="Liaw S.-J."/>
            <person name="Muhle E."/>
            <person name="Clermont D."/>
        </authorList>
    </citation>
    <scope>NUCLEOTIDE SEQUENCE</scope>
    <source>
        <strain evidence="2">09-1422</strain>
    </source>
</reference>
<evidence type="ECO:0000313" key="3">
    <source>
        <dbReference type="Proteomes" id="UP001163731"/>
    </source>
</evidence>
<comment type="caution">
    <text evidence="2">The sequence shown here is derived from an EMBL/GenBank/DDBJ whole genome shotgun (WGS) entry which is preliminary data.</text>
</comment>